<feature type="region of interest" description="Disordered" evidence="1">
    <location>
        <begin position="88"/>
        <end position="107"/>
    </location>
</feature>
<evidence type="ECO:0000313" key="2">
    <source>
        <dbReference type="EMBL" id="RSL97341.1"/>
    </source>
</evidence>
<dbReference type="EMBL" id="NKCK01000127">
    <property type="protein sequence ID" value="RSL97341.1"/>
    <property type="molecule type" value="Genomic_DNA"/>
</dbReference>
<reference evidence="2 3" key="1">
    <citation type="submission" date="2017-06" db="EMBL/GenBank/DDBJ databases">
        <title>Comparative genomic analysis of Ambrosia Fusariam Clade fungi.</title>
        <authorList>
            <person name="Stajich J.E."/>
            <person name="Carrillo J."/>
            <person name="Kijimoto T."/>
            <person name="Eskalen A."/>
            <person name="O'Donnell K."/>
            <person name="Kasson M."/>
        </authorList>
    </citation>
    <scope>NUCLEOTIDE SEQUENCE [LARGE SCALE GENOMIC DNA]</scope>
    <source>
        <strain evidence="2 3">NRRL62579</strain>
    </source>
</reference>
<protein>
    <submittedName>
        <fullName evidence="2">Uncharacterized protein</fullName>
    </submittedName>
</protein>
<gene>
    <name evidence="2" type="ORF">CEP52_010927</name>
</gene>
<comment type="caution">
    <text evidence="2">The sequence shown here is derived from an EMBL/GenBank/DDBJ whole genome shotgun (WGS) entry which is preliminary data.</text>
</comment>
<proteinExistence type="predicted"/>
<organism evidence="2 3">
    <name type="scientific">Fusarium oligoseptatum</name>
    <dbReference type="NCBI Taxonomy" id="2604345"/>
    <lineage>
        <taxon>Eukaryota</taxon>
        <taxon>Fungi</taxon>
        <taxon>Dikarya</taxon>
        <taxon>Ascomycota</taxon>
        <taxon>Pezizomycotina</taxon>
        <taxon>Sordariomycetes</taxon>
        <taxon>Hypocreomycetidae</taxon>
        <taxon>Hypocreales</taxon>
        <taxon>Nectriaceae</taxon>
        <taxon>Fusarium</taxon>
        <taxon>Fusarium solani species complex</taxon>
    </lineage>
</organism>
<evidence type="ECO:0000313" key="3">
    <source>
        <dbReference type="Proteomes" id="UP000287144"/>
    </source>
</evidence>
<sequence length="275" mass="30757">MSSVSSLPPPPSTPSKKGTTAMSRVSSSNSQAQTPGEITNATPVPPGSSDRPTTNGTDGPRGDKADPRAAYEKHIRFSDLGRRLKHEGDVANKHSMKLASTGDARGSEPNRKKYFALAVESTIAFMTSFHLLNVSRSLQSKPCDPSGWSSLIKMVDYLSKEIRRDSRRYPPIFALVLILQAVAADEFIKSFSNFEHISKEEIFQHQTTRIRNWPTVREVYDTVDSSNLRADITPWSTVDEVCQASMRVIRQWCVDENVDWTPEFNPREATIRVSR</sequence>
<keyword evidence="3" id="KW-1185">Reference proteome</keyword>
<evidence type="ECO:0000256" key="1">
    <source>
        <dbReference type="SAM" id="MobiDB-lite"/>
    </source>
</evidence>
<feature type="compositionally biased region" description="Polar residues" evidence="1">
    <location>
        <begin position="16"/>
        <end position="42"/>
    </location>
</feature>
<dbReference type="STRING" id="1325735.A0A428T5P6"/>
<feature type="region of interest" description="Disordered" evidence="1">
    <location>
        <begin position="1"/>
        <end position="70"/>
    </location>
</feature>
<accession>A0A428T5P6</accession>
<feature type="compositionally biased region" description="Basic and acidic residues" evidence="1">
    <location>
        <begin position="60"/>
        <end position="70"/>
    </location>
</feature>
<dbReference type="Proteomes" id="UP000287144">
    <property type="component" value="Unassembled WGS sequence"/>
</dbReference>
<dbReference type="AlphaFoldDB" id="A0A428T5P6"/>
<name>A0A428T5P6_9HYPO</name>